<dbReference type="EMBL" id="PVQB02000373">
    <property type="protein sequence ID" value="KAF4337980.1"/>
    <property type="molecule type" value="Genomic_DNA"/>
</dbReference>
<keyword evidence="6" id="KW-1185">Reference proteome</keyword>
<evidence type="ECO:0000259" key="4">
    <source>
        <dbReference type="Pfam" id="PF16010"/>
    </source>
</evidence>
<feature type="transmembrane region" description="Helical" evidence="2">
    <location>
        <begin position="315"/>
        <end position="336"/>
    </location>
</feature>
<feature type="chain" id="PRO_5040364007" description="Cellobiose dehydrogenase-like cytochrome domain-containing protein" evidence="3">
    <location>
        <begin position="23"/>
        <end position="388"/>
    </location>
</feature>
<feature type="signal peptide" evidence="3">
    <location>
        <begin position="1"/>
        <end position="22"/>
    </location>
</feature>
<evidence type="ECO:0000256" key="3">
    <source>
        <dbReference type="SAM" id="SignalP"/>
    </source>
</evidence>
<organism evidence="5 6">
    <name type="scientific">Fusarium beomiforme</name>
    <dbReference type="NCBI Taxonomy" id="44412"/>
    <lineage>
        <taxon>Eukaryota</taxon>
        <taxon>Fungi</taxon>
        <taxon>Dikarya</taxon>
        <taxon>Ascomycota</taxon>
        <taxon>Pezizomycotina</taxon>
        <taxon>Sordariomycetes</taxon>
        <taxon>Hypocreomycetidae</taxon>
        <taxon>Hypocreales</taxon>
        <taxon>Nectriaceae</taxon>
        <taxon>Fusarium</taxon>
        <taxon>Fusarium burgessii species complex</taxon>
    </lineage>
</organism>
<dbReference type="Gene3D" id="1.20.120.1770">
    <property type="match status" value="1"/>
</dbReference>
<feature type="region of interest" description="Disordered" evidence="1">
    <location>
        <begin position="185"/>
        <end position="206"/>
    </location>
</feature>
<evidence type="ECO:0000313" key="6">
    <source>
        <dbReference type="Proteomes" id="UP000730481"/>
    </source>
</evidence>
<gene>
    <name evidence="5" type="ORF">FBEOM_8142</name>
</gene>
<dbReference type="InterPro" id="IPR015920">
    <property type="entry name" value="Cellobiose_DH-like_cyt"/>
</dbReference>
<proteinExistence type="predicted"/>
<reference evidence="5" key="1">
    <citation type="journal article" date="2017" name="Mycologia">
        <title>Fusarium algeriense, sp. nov., a novel toxigenic crown rot pathogen of durum wheat from Algeria is nested in the Fusarium burgessii species complex.</title>
        <authorList>
            <person name="Laraba I."/>
            <person name="Keddad A."/>
            <person name="Boureghda H."/>
            <person name="Abdallah N."/>
            <person name="Vaughan M.M."/>
            <person name="Proctor R.H."/>
            <person name="Busman M."/>
            <person name="O'Donnell K."/>
        </authorList>
    </citation>
    <scope>NUCLEOTIDE SEQUENCE</scope>
    <source>
        <strain evidence="5">NRRL 25174</strain>
    </source>
</reference>
<dbReference type="OrthoDB" id="19261at2759"/>
<keyword evidence="3" id="KW-0732">Signal</keyword>
<feature type="transmembrane region" description="Helical" evidence="2">
    <location>
        <begin position="216"/>
        <end position="236"/>
    </location>
</feature>
<feature type="transmembrane region" description="Helical" evidence="2">
    <location>
        <begin position="243"/>
        <end position="264"/>
    </location>
</feature>
<dbReference type="Proteomes" id="UP000730481">
    <property type="component" value="Unassembled WGS sequence"/>
</dbReference>
<feature type="domain" description="Cellobiose dehydrogenase-like cytochrome" evidence="4">
    <location>
        <begin position="30"/>
        <end position="180"/>
    </location>
</feature>
<sequence>MKSLASIAVATALAFFAGHSLASQTYYCNGKSNQICYSWAVPSSTASSSSGNIFIRLQAPVEYQWIGLGTGDKMSGSTMFVIYQDGSGNVTLSTRMGHGHEMPEHRRMRSVKLLEGSGVVNKTMVANIHCGDLGNMHFKGSNHWISAWKTGSSLHTTDVEADIEEHDGHNSFTVDFSNAVVSENTNPFTHTSTATPSGATSGGGDGDDNTSNIHGIIMSVVFLLGYPLGSLVMPVIGKWFIHATWQITVFIGMWAGFVVGKMAADRGGDWFNAPHVIIGTLVCGLMAIQPILGWLHHRNFVKHQRRTGVSHAHIWYGRCLMILGIVNGGLGLQLVAASVKLITAYSVVGLLTSLMYTTGAVRKMLRGRKKHVHEPLKYNGSYSAVALI</sequence>
<protein>
    <recommendedName>
        <fullName evidence="4">Cellobiose dehydrogenase-like cytochrome domain-containing protein</fullName>
    </recommendedName>
</protein>
<comment type="caution">
    <text evidence="5">The sequence shown here is derived from an EMBL/GenBank/DDBJ whole genome shotgun (WGS) entry which is preliminary data.</text>
</comment>
<evidence type="ECO:0000313" key="5">
    <source>
        <dbReference type="EMBL" id="KAF4337980.1"/>
    </source>
</evidence>
<reference evidence="5" key="2">
    <citation type="submission" date="2020-02" db="EMBL/GenBank/DDBJ databases">
        <title>Identification and distribution of gene clusters putatively required for synthesis of sphingolipid metabolism inhibitors in phylogenetically diverse species of the filamentous fungus Fusarium.</title>
        <authorList>
            <person name="Kim H.-S."/>
            <person name="Busman M."/>
            <person name="Brown D.W."/>
            <person name="Divon H."/>
            <person name="Uhlig S."/>
            <person name="Proctor R.H."/>
        </authorList>
    </citation>
    <scope>NUCLEOTIDE SEQUENCE</scope>
    <source>
        <strain evidence="5">NRRL 25174</strain>
    </source>
</reference>
<dbReference type="Gene3D" id="2.60.40.1210">
    <property type="entry name" value="Cellobiose dehydrogenase, cytochrome domain"/>
    <property type="match status" value="1"/>
</dbReference>
<keyword evidence="2" id="KW-0812">Transmembrane</keyword>
<dbReference type="CDD" id="cd09630">
    <property type="entry name" value="CDH_like_cytochrome"/>
    <property type="match status" value="1"/>
</dbReference>
<dbReference type="CDD" id="cd08760">
    <property type="entry name" value="Cyt_b561_FRRS1_like"/>
    <property type="match status" value="1"/>
</dbReference>
<name>A0A9P5AFR5_9HYPO</name>
<dbReference type="SUPFAM" id="SSF49344">
    <property type="entry name" value="CBD9-like"/>
    <property type="match status" value="1"/>
</dbReference>
<evidence type="ECO:0000256" key="1">
    <source>
        <dbReference type="SAM" id="MobiDB-lite"/>
    </source>
</evidence>
<feature type="transmembrane region" description="Helical" evidence="2">
    <location>
        <begin position="342"/>
        <end position="361"/>
    </location>
</feature>
<evidence type="ECO:0000256" key="2">
    <source>
        <dbReference type="SAM" id="Phobius"/>
    </source>
</evidence>
<accession>A0A9P5AFR5</accession>
<dbReference type="Pfam" id="PF16010">
    <property type="entry name" value="CDH-cyt"/>
    <property type="match status" value="1"/>
</dbReference>
<dbReference type="PANTHER" id="PTHR47797:SF4">
    <property type="entry name" value="DOMON DOMAIN-CONTAINING PROTEIN"/>
    <property type="match status" value="1"/>
</dbReference>
<dbReference type="PANTHER" id="PTHR47797">
    <property type="entry name" value="DEHYDROGENASE, PUTATIVE (AFU_ORTHOLOGUE AFUA_8G05805)-RELATED"/>
    <property type="match status" value="1"/>
</dbReference>
<keyword evidence="2" id="KW-0472">Membrane</keyword>
<keyword evidence="2" id="KW-1133">Transmembrane helix</keyword>
<dbReference type="AlphaFoldDB" id="A0A9P5AFR5"/>
<feature type="transmembrane region" description="Helical" evidence="2">
    <location>
        <begin position="276"/>
        <end position="295"/>
    </location>
</feature>